<dbReference type="InterPro" id="IPR036388">
    <property type="entry name" value="WH-like_DNA-bd_sf"/>
</dbReference>
<feature type="domain" description="PBP" evidence="2">
    <location>
        <begin position="139"/>
        <end position="317"/>
    </location>
</feature>
<gene>
    <name evidence="3" type="ORF">FVD38_05295</name>
</gene>
<evidence type="ECO:0000259" key="1">
    <source>
        <dbReference type="Pfam" id="PF00126"/>
    </source>
</evidence>
<dbReference type="SUPFAM" id="SSF53850">
    <property type="entry name" value="Periplasmic binding protein-like II"/>
    <property type="match status" value="1"/>
</dbReference>
<dbReference type="SUPFAM" id="SSF46785">
    <property type="entry name" value="Winged helix' DNA-binding domain"/>
    <property type="match status" value="1"/>
</dbReference>
<dbReference type="PANTHER" id="PTHR38431">
    <property type="entry name" value="BLL2305 PROTEIN"/>
    <property type="match status" value="1"/>
</dbReference>
<reference evidence="3 4" key="1">
    <citation type="submission" date="2019-08" db="EMBL/GenBank/DDBJ databases">
        <title>Massilia golmudensis sp. nov., isolated from sand in the Qinghai-Tibetan Plateau.</title>
        <authorList>
            <person name="Zhang B."/>
        </authorList>
    </citation>
    <scope>NUCLEOTIDE SEQUENCE [LARGE SCALE GENOMIC DNA]</scope>
    <source>
        <strain evidence="3 4">GEM5</strain>
    </source>
</reference>
<sequence>MIRVEIRPDWIVRDASGEPTALPALLGLLLAVSELGSISKAATARGMSYRHAWGMLQQFSAQFGVELVHKVRGKGTVLSPLAEKLMWADRRIHARLTPTLDSLASELQQELARVLIGDAQVLRLTASHGFAVAALVTQLNEHGVTVDINYRGSSDAVAALARGECDLAGFHLPVGELEGAAAAKYRSWLDPERHALLHLAYRMQGIFVAKGNPKGVTGLADLARHDLRFVNRQKGSGTRVLLELLLADRGVDAAVINRSGTAEFTHAAVAAYVASGMADVGFGVETAARRFDLDFIPVIRERYFLACDVGALDTPLLTLAQAAMASGAFREVLSALPGYDGALSGDRLDLHFLF</sequence>
<evidence type="ECO:0000313" key="4">
    <source>
        <dbReference type="Proteomes" id="UP000321413"/>
    </source>
</evidence>
<dbReference type="Pfam" id="PF00126">
    <property type="entry name" value="HTH_1"/>
    <property type="match status" value="1"/>
</dbReference>
<dbReference type="Gene3D" id="1.10.10.10">
    <property type="entry name" value="Winged helix-like DNA-binding domain superfamily/Winged helix DNA-binding domain"/>
    <property type="match status" value="1"/>
</dbReference>
<accession>A0A5C7G3G9</accession>
<dbReference type="GO" id="GO:0003700">
    <property type="term" value="F:DNA-binding transcription factor activity"/>
    <property type="evidence" value="ECO:0007669"/>
    <property type="project" value="InterPro"/>
</dbReference>
<evidence type="ECO:0000313" key="3">
    <source>
        <dbReference type="EMBL" id="TXG01267.1"/>
    </source>
</evidence>
<dbReference type="Gene3D" id="3.40.190.10">
    <property type="entry name" value="Periplasmic binding protein-like II"/>
    <property type="match status" value="2"/>
</dbReference>
<dbReference type="InterPro" id="IPR036390">
    <property type="entry name" value="WH_DNA-bd_sf"/>
</dbReference>
<dbReference type="Pfam" id="PF12727">
    <property type="entry name" value="PBP_like"/>
    <property type="match status" value="1"/>
</dbReference>
<evidence type="ECO:0000259" key="2">
    <source>
        <dbReference type="Pfam" id="PF12727"/>
    </source>
</evidence>
<proteinExistence type="predicted"/>
<feature type="domain" description="HTH lysR-type" evidence="1">
    <location>
        <begin position="26"/>
        <end position="81"/>
    </location>
</feature>
<dbReference type="RefSeq" id="WP_147933854.1">
    <property type="nucleotide sequence ID" value="NZ_VPFD01000004.1"/>
</dbReference>
<dbReference type="PANTHER" id="PTHR38431:SF1">
    <property type="entry name" value="BLL2305 PROTEIN"/>
    <property type="match status" value="1"/>
</dbReference>
<organism evidence="3 4">
    <name type="scientific">Massilia arenae</name>
    <dbReference type="NCBI Taxonomy" id="2603288"/>
    <lineage>
        <taxon>Bacteria</taxon>
        <taxon>Pseudomonadati</taxon>
        <taxon>Pseudomonadota</taxon>
        <taxon>Betaproteobacteria</taxon>
        <taxon>Burkholderiales</taxon>
        <taxon>Oxalobacteraceae</taxon>
        <taxon>Telluria group</taxon>
        <taxon>Massilia</taxon>
    </lineage>
</organism>
<comment type="caution">
    <text evidence="3">The sequence shown here is derived from an EMBL/GenBank/DDBJ whole genome shotgun (WGS) entry which is preliminary data.</text>
</comment>
<dbReference type="Proteomes" id="UP000321413">
    <property type="component" value="Unassembled WGS sequence"/>
</dbReference>
<dbReference type="AlphaFoldDB" id="A0A5C7G3G9"/>
<protein>
    <submittedName>
        <fullName evidence="3">LysR family transcriptional regulator</fullName>
    </submittedName>
</protein>
<name>A0A5C7G3G9_9BURK</name>
<dbReference type="InterPro" id="IPR000847">
    <property type="entry name" value="LysR_HTH_N"/>
</dbReference>
<dbReference type="EMBL" id="VPFD01000004">
    <property type="protein sequence ID" value="TXG01267.1"/>
    <property type="molecule type" value="Genomic_DNA"/>
</dbReference>
<keyword evidence="4" id="KW-1185">Reference proteome</keyword>
<dbReference type="InterPro" id="IPR024370">
    <property type="entry name" value="PBP_domain"/>
</dbReference>